<dbReference type="EMBL" id="VCIZ01000002">
    <property type="protein sequence ID" value="TSP13889.1"/>
    <property type="molecule type" value="Genomic_DNA"/>
</dbReference>
<reference evidence="3" key="2">
    <citation type="journal article" date="2022" name="Microbiol. Resour. Announc.">
        <title>Genome Sequence of Cupriavidus campinensis Strain G5, a Member of a Bacterial Consortium Capable of Polyethylene Degradation.</title>
        <authorList>
            <person name="Schneider B."/>
            <person name="Pfeiffer F."/>
            <person name="Dyall-Smith M."/>
            <person name="Kunte H.J."/>
        </authorList>
    </citation>
    <scope>NUCLEOTIDE SEQUENCE</scope>
    <source>
        <strain evidence="3">G5</strain>
    </source>
</reference>
<evidence type="ECO:0000313" key="5">
    <source>
        <dbReference type="Proteomes" id="UP001056132"/>
    </source>
</evidence>
<dbReference type="InterPro" id="IPR023606">
    <property type="entry name" value="CoA-Trfase_III_dom_1_sf"/>
</dbReference>
<dbReference type="GO" id="GO:0008410">
    <property type="term" value="F:CoA-transferase activity"/>
    <property type="evidence" value="ECO:0007669"/>
    <property type="project" value="TreeGrafter"/>
</dbReference>
<proteinExistence type="predicted"/>
<evidence type="ECO:0000313" key="4">
    <source>
        <dbReference type="Proteomes" id="UP000318943"/>
    </source>
</evidence>
<dbReference type="Gene3D" id="3.30.1540.10">
    <property type="entry name" value="formyl-coa transferase, domain 3"/>
    <property type="match status" value="1"/>
</dbReference>
<evidence type="ECO:0000256" key="1">
    <source>
        <dbReference type="ARBA" id="ARBA00022679"/>
    </source>
</evidence>
<dbReference type="Proteomes" id="UP001056132">
    <property type="component" value="Chromosome 2"/>
</dbReference>
<dbReference type="SUPFAM" id="SSF89796">
    <property type="entry name" value="CoA-transferase family III (CaiB/BaiF)"/>
    <property type="match status" value="1"/>
</dbReference>
<dbReference type="PANTHER" id="PTHR48207">
    <property type="entry name" value="SUCCINATE--HYDROXYMETHYLGLUTARATE COA-TRANSFERASE"/>
    <property type="match status" value="1"/>
</dbReference>
<gene>
    <name evidence="2" type="ORF">FGG12_05270</name>
    <name evidence="3" type="ORF">M5D45_25505</name>
</gene>
<dbReference type="InterPro" id="IPR050483">
    <property type="entry name" value="CoA-transferase_III_domain"/>
</dbReference>
<reference evidence="3" key="3">
    <citation type="submission" date="2022-05" db="EMBL/GenBank/DDBJ databases">
        <authorList>
            <person name="Kunte H.-J."/>
        </authorList>
    </citation>
    <scope>NUCLEOTIDE SEQUENCE</scope>
    <source>
        <strain evidence="3">G5</strain>
    </source>
</reference>
<evidence type="ECO:0000313" key="3">
    <source>
        <dbReference type="EMBL" id="URF06462.1"/>
    </source>
</evidence>
<dbReference type="AlphaFoldDB" id="A0AAE9L2Z8"/>
<evidence type="ECO:0000313" key="2">
    <source>
        <dbReference type="EMBL" id="TSP13889.1"/>
    </source>
</evidence>
<sequence>MLRQALEGLTVVDFTQIGAGPTATMLMADMGARVIKVEPPGGEMGRGLGPGWIGADSALFHGFNRNKLGVSIDLKRPEGFDVARRLVATADIVVESMRPGVMARLGLGHADLAQEHPALIYCSISAYGQEGPYADRAGVDGIIQADSGLMSLIGVEGGEPCKVQAPVVDVMTGYVAVVGILARLAQRARDGRGGHLDVSLFNAALALQQSSLASYLADGDLPVRAGSAAPYSAPNQAFRTADGWIMVAAYMPDRWRRLCETLGLAALADDPRFATSPLRVANRAAMVEALTAVFVTRGTDAWLAALQAVDILCARVATYENVAQHPQVAANQMFADISHAALGTIRMPGFPIDSAVSNAAPMQPAPACGEHTRAVLRDLGYADSDIAALDASRAIHCA</sequence>
<keyword evidence="4" id="KW-1185">Reference proteome</keyword>
<keyword evidence="1 3" id="KW-0808">Transferase</keyword>
<dbReference type="InterPro" id="IPR044855">
    <property type="entry name" value="CoA-Trfase_III_dom3_sf"/>
</dbReference>
<name>A0AAE9L2Z8_9BURK</name>
<accession>A0AAE9L2Z8</accession>
<protein>
    <submittedName>
        <fullName evidence="3">CoA transferase</fullName>
    </submittedName>
</protein>
<dbReference type="InterPro" id="IPR003673">
    <property type="entry name" value="CoA-Trfase_fam_III"/>
</dbReference>
<dbReference type="PANTHER" id="PTHR48207:SF4">
    <property type="entry name" value="BLL6097 PROTEIN"/>
    <property type="match status" value="1"/>
</dbReference>
<organism evidence="3 5">
    <name type="scientific">Cupriavidus campinensis</name>
    <dbReference type="NCBI Taxonomy" id="151783"/>
    <lineage>
        <taxon>Bacteria</taxon>
        <taxon>Pseudomonadati</taxon>
        <taxon>Pseudomonadota</taxon>
        <taxon>Betaproteobacteria</taxon>
        <taxon>Burkholderiales</taxon>
        <taxon>Burkholderiaceae</taxon>
        <taxon>Cupriavidus</taxon>
    </lineage>
</organism>
<dbReference type="Pfam" id="PF02515">
    <property type="entry name" value="CoA_transf_3"/>
    <property type="match status" value="1"/>
</dbReference>
<dbReference type="Gene3D" id="3.40.50.10540">
    <property type="entry name" value="Crotonobetainyl-coa:carnitine coa-transferase, domain 1"/>
    <property type="match status" value="1"/>
</dbReference>
<dbReference type="RefSeq" id="WP_144196582.1">
    <property type="nucleotide sequence ID" value="NZ_CAJPVH010000005.1"/>
</dbReference>
<dbReference type="EMBL" id="CP097331">
    <property type="protein sequence ID" value="URF06462.1"/>
    <property type="molecule type" value="Genomic_DNA"/>
</dbReference>
<dbReference type="Proteomes" id="UP000318943">
    <property type="component" value="Unassembled WGS sequence"/>
</dbReference>
<dbReference type="KEGG" id="ccam:M5D45_25505"/>
<reference evidence="2 4" key="1">
    <citation type="submission" date="2019-05" db="EMBL/GenBank/DDBJ databases">
        <title>Whole genome sequence analysis of Cupriavidus campinensis S14E4C strain.</title>
        <authorList>
            <person name="Abbaszade G."/>
            <person name="Szabo A."/>
            <person name="Toumi M."/>
            <person name="Toth E."/>
        </authorList>
    </citation>
    <scope>NUCLEOTIDE SEQUENCE [LARGE SCALE GENOMIC DNA]</scope>
    <source>
        <strain evidence="2 4">S14E4C</strain>
    </source>
</reference>